<organism evidence="2 3">
    <name type="scientific">Kwoniella shivajii</name>
    <dbReference type="NCBI Taxonomy" id="564305"/>
    <lineage>
        <taxon>Eukaryota</taxon>
        <taxon>Fungi</taxon>
        <taxon>Dikarya</taxon>
        <taxon>Basidiomycota</taxon>
        <taxon>Agaricomycotina</taxon>
        <taxon>Tremellomycetes</taxon>
        <taxon>Tremellales</taxon>
        <taxon>Cryptococcaceae</taxon>
        <taxon>Kwoniella</taxon>
    </lineage>
</organism>
<sequence>MPSITNFNHQPLSLRWNRDMFHGGVTADSGESTNSSTPTHSEAVTHATDSFPHSQSEEGNTTQPSIIYIRPKANSRPWYLIGFKSELRDTFSHPGTSENADIHISSFNQFLREALTGHVKQSRARSRSEDGSINESQEDLERYSKDACQKLAGLSNGTCTGTLVSEETIKTLKKIEQKMEKEGTVGCLVYPTASTSTSSTGLSGTAKLYVDYGSCINNPELLENLRSSGKAAHIIRVNNPGQSRREYVAGQLRQQFMSSIDCSQNVFEQLVSCEDI</sequence>
<dbReference type="Proteomes" id="UP001329825">
    <property type="component" value="Chromosome 2"/>
</dbReference>
<dbReference type="EMBL" id="CP141882">
    <property type="protein sequence ID" value="WRT65208.1"/>
    <property type="molecule type" value="Genomic_DNA"/>
</dbReference>
<evidence type="ECO:0000256" key="1">
    <source>
        <dbReference type="SAM" id="MobiDB-lite"/>
    </source>
</evidence>
<accession>A0ABZ1CU28</accession>
<gene>
    <name evidence="2" type="ORF">IL334_002151</name>
</gene>
<keyword evidence="3" id="KW-1185">Reference proteome</keyword>
<feature type="region of interest" description="Disordered" evidence="1">
    <location>
        <begin position="23"/>
        <end position="65"/>
    </location>
</feature>
<evidence type="ECO:0000313" key="2">
    <source>
        <dbReference type="EMBL" id="WRT65208.1"/>
    </source>
</evidence>
<reference evidence="2 3" key="1">
    <citation type="submission" date="2024-01" db="EMBL/GenBank/DDBJ databases">
        <title>Comparative genomics of Cryptococcus and Kwoniella reveals pathogenesis evolution and contrasting modes of karyotype evolution via chromosome fusion or intercentromeric recombination.</title>
        <authorList>
            <person name="Coelho M.A."/>
            <person name="David-Palma M."/>
            <person name="Shea T."/>
            <person name="Bowers K."/>
            <person name="McGinley-Smith S."/>
            <person name="Mohammad A.W."/>
            <person name="Gnirke A."/>
            <person name="Yurkov A.M."/>
            <person name="Nowrousian M."/>
            <person name="Sun S."/>
            <person name="Cuomo C.A."/>
            <person name="Heitman J."/>
        </authorList>
    </citation>
    <scope>NUCLEOTIDE SEQUENCE [LARGE SCALE GENOMIC DNA]</scope>
    <source>
        <strain evidence="2">CBS 11374</strain>
    </source>
</reference>
<protein>
    <submittedName>
        <fullName evidence="2">Uncharacterized protein</fullName>
    </submittedName>
</protein>
<proteinExistence type="predicted"/>
<dbReference type="RefSeq" id="XP_062789948.1">
    <property type="nucleotide sequence ID" value="XM_062933897.1"/>
</dbReference>
<feature type="compositionally biased region" description="Polar residues" evidence="1">
    <location>
        <begin position="29"/>
        <end position="65"/>
    </location>
</feature>
<name>A0ABZ1CU28_9TREE</name>
<evidence type="ECO:0000313" key="3">
    <source>
        <dbReference type="Proteomes" id="UP001329825"/>
    </source>
</evidence>
<feature type="region of interest" description="Disordered" evidence="1">
    <location>
        <begin position="119"/>
        <end position="138"/>
    </location>
</feature>
<dbReference type="GeneID" id="87954282"/>